<evidence type="ECO:0000313" key="4">
    <source>
        <dbReference type="Proteomes" id="UP000003986"/>
    </source>
</evidence>
<proteinExistence type="predicted"/>
<organism evidence="3 4">
    <name type="scientific">Streptomyces filamentosus NRRL 15998</name>
    <dbReference type="NCBI Taxonomy" id="457431"/>
    <lineage>
        <taxon>Bacteria</taxon>
        <taxon>Bacillati</taxon>
        <taxon>Actinomycetota</taxon>
        <taxon>Actinomycetes</taxon>
        <taxon>Kitasatosporales</taxon>
        <taxon>Streptomycetaceae</taxon>
        <taxon>Streptomyces</taxon>
    </lineage>
</organism>
<evidence type="ECO:0000256" key="1">
    <source>
        <dbReference type="SAM" id="SignalP"/>
    </source>
</evidence>
<accession>D6ATS1</accession>
<dbReference type="InterPro" id="IPR001466">
    <property type="entry name" value="Beta-lactam-related"/>
</dbReference>
<dbReference type="AlphaFoldDB" id="D6ATS1"/>
<dbReference type="Proteomes" id="UP000003986">
    <property type="component" value="Unassembled WGS sequence"/>
</dbReference>
<feature type="domain" description="Beta-lactamase-related" evidence="2">
    <location>
        <begin position="60"/>
        <end position="373"/>
    </location>
</feature>
<dbReference type="InterPro" id="IPR012338">
    <property type="entry name" value="Beta-lactam/transpept-like"/>
</dbReference>
<protein>
    <submittedName>
        <fullName evidence="3">LipX4</fullName>
    </submittedName>
</protein>
<dbReference type="Gene3D" id="3.40.710.10">
    <property type="entry name" value="DD-peptidase/beta-lactamase superfamily"/>
    <property type="match status" value="1"/>
</dbReference>
<dbReference type="PANTHER" id="PTHR46825:SF7">
    <property type="entry name" value="D-ALANYL-D-ALANINE CARBOXYPEPTIDASE"/>
    <property type="match status" value="1"/>
</dbReference>
<dbReference type="PANTHER" id="PTHR46825">
    <property type="entry name" value="D-ALANYL-D-ALANINE-CARBOXYPEPTIDASE/ENDOPEPTIDASE AMPH"/>
    <property type="match status" value="1"/>
</dbReference>
<sequence>MRNVTSVSGMALTLRSHLVTAVCCAATLLAAGTAPAVASPVGSSPAEQLRRDTAAILDLGVSGVQARVIGGDGRQSVATSGTADLRTGRPVSADSYFRMASTSKTMVATVVLQLEAEGRPSLDDTVDHWLPGLVDGNGNDGRRISLRHLLQHTSGIRDAMPGYTTPEEYYQQRYTVYEPEQLIDLAMGQAPEEFPPGEGWAYSNTGYVLLDMVVRKATGRPAHREIEKRILRPLGLHRTTWMGTSPTLPRPHARAYQYYGPGSRVDVTEQIPVDHENLSWVTTTRDENRFFRALLDGRLLPARQLAEMKKTVPVDAGAEEMWPGGRYGLGLVERPLACGGSYWGHEGGDGGYITLNGVTDDGRRSVVVSMSEARGDTLEHILEQENAAGDLIENALCAGGPRNA</sequence>
<name>D6ATS1_STRFL</name>
<dbReference type="EMBL" id="DS999644">
    <property type="protein sequence ID" value="EFE76127.2"/>
    <property type="molecule type" value="Genomic_DNA"/>
</dbReference>
<evidence type="ECO:0000313" key="3">
    <source>
        <dbReference type="EMBL" id="EFE76127.2"/>
    </source>
</evidence>
<feature type="chain" id="PRO_5038585058" evidence="1">
    <location>
        <begin position="39"/>
        <end position="404"/>
    </location>
</feature>
<evidence type="ECO:0000259" key="2">
    <source>
        <dbReference type="Pfam" id="PF00144"/>
    </source>
</evidence>
<dbReference type="InterPro" id="IPR050491">
    <property type="entry name" value="AmpC-like"/>
</dbReference>
<reference evidence="4" key="1">
    <citation type="submission" date="2008-10" db="EMBL/GenBank/DDBJ databases">
        <authorList>
            <person name="Molnar K."/>
        </authorList>
    </citation>
    <scope>NUCLEOTIDE SEQUENCE [LARGE SCALE GENOMIC DNA]</scope>
    <source>
        <strain evidence="4">NRRL 15998</strain>
    </source>
</reference>
<gene>
    <name evidence="3" type="ORF">SSGG_03494</name>
</gene>
<reference evidence="4" key="2">
    <citation type="submission" date="2008-12" db="EMBL/GenBank/DDBJ databases">
        <title>Annotation of Streptomyces roseosporus strain NRRL 15998.</title>
        <authorList>
            <consortium name="The Broad Institute Genome Sequencing Platform"/>
            <consortium name="Broad Institute Microbial Sequencing Center"/>
            <person name="Fischbach M."/>
            <person name="Ward D."/>
            <person name="Young S."/>
            <person name="Kodira C.D."/>
            <person name="Zeng Q."/>
            <person name="Koehrsen M."/>
            <person name="Godfrey P."/>
            <person name="Alvarado L."/>
            <person name="Berlin A.M."/>
            <person name="Borenstein D."/>
            <person name="Chen Z."/>
            <person name="Engels R."/>
            <person name="Freedman E."/>
            <person name="Gellesch M."/>
            <person name="Goldberg J."/>
            <person name="Griggs A."/>
            <person name="Gujja S."/>
            <person name="Heiman D.I."/>
            <person name="Hepburn T.A."/>
            <person name="Howarth C."/>
            <person name="Jen D."/>
            <person name="Larson L."/>
            <person name="Lewis B."/>
            <person name="Mehta T."/>
            <person name="Park D."/>
            <person name="Pearson M."/>
            <person name="Roberts A."/>
            <person name="Saif S."/>
            <person name="Shea T.D."/>
            <person name="Shenoy N."/>
            <person name="Sisk P."/>
            <person name="Stolte C."/>
            <person name="Sykes S.N."/>
            <person name="Walk T."/>
            <person name="White J."/>
            <person name="Yandava C."/>
            <person name="Straight P."/>
            <person name="Clardy J."/>
            <person name="Hung D."/>
            <person name="Kolter R."/>
            <person name="Mekalanos J."/>
            <person name="Walker S."/>
            <person name="Walsh C.T."/>
            <person name="Wieland B.L.C."/>
            <person name="Ilzarbe M."/>
            <person name="Galagan J."/>
            <person name="Nusbaum C."/>
            <person name="Birren B."/>
        </authorList>
    </citation>
    <scope>NUCLEOTIDE SEQUENCE [LARGE SCALE GENOMIC DNA]</scope>
    <source>
        <strain evidence="4">NRRL 15998</strain>
    </source>
</reference>
<dbReference type="Pfam" id="PF00144">
    <property type="entry name" value="Beta-lactamase"/>
    <property type="match status" value="1"/>
</dbReference>
<dbReference type="MEROPS" id="S12.003"/>
<feature type="signal peptide" evidence="1">
    <location>
        <begin position="1"/>
        <end position="38"/>
    </location>
</feature>
<keyword evidence="1" id="KW-0732">Signal</keyword>
<dbReference type="SUPFAM" id="SSF56601">
    <property type="entry name" value="beta-lactamase/transpeptidase-like"/>
    <property type="match status" value="1"/>
</dbReference>